<keyword evidence="4" id="KW-0539">Nucleus</keyword>
<dbReference type="SUPFAM" id="SSF101941">
    <property type="entry name" value="NAC domain"/>
    <property type="match status" value="1"/>
</dbReference>
<evidence type="ECO:0000313" key="7">
    <source>
        <dbReference type="Proteomes" id="UP000233837"/>
    </source>
</evidence>
<evidence type="ECO:0000256" key="4">
    <source>
        <dbReference type="ARBA" id="ARBA00023242"/>
    </source>
</evidence>
<gene>
    <name evidence="6" type="primary">NAC100</name>
    <name evidence="6" type="ORF">MA16_Dca026809</name>
</gene>
<keyword evidence="2" id="KW-0238">DNA-binding</keyword>
<dbReference type="InterPro" id="IPR036093">
    <property type="entry name" value="NAC_dom_sf"/>
</dbReference>
<feature type="domain" description="NAC" evidence="5">
    <location>
        <begin position="1"/>
        <end position="97"/>
    </location>
</feature>
<evidence type="ECO:0000256" key="3">
    <source>
        <dbReference type="ARBA" id="ARBA00023163"/>
    </source>
</evidence>
<dbReference type="Pfam" id="PF02365">
    <property type="entry name" value="NAM"/>
    <property type="match status" value="1"/>
</dbReference>
<evidence type="ECO:0000259" key="5">
    <source>
        <dbReference type="PROSITE" id="PS51005"/>
    </source>
</evidence>
<proteinExistence type="predicted"/>
<dbReference type="Gene3D" id="2.170.150.80">
    <property type="entry name" value="NAC domain"/>
    <property type="match status" value="1"/>
</dbReference>
<reference evidence="6 7" key="1">
    <citation type="journal article" date="2016" name="Sci. Rep.">
        <title>The Dendrobium catenatum Lindl. genome sequence provides insights into polysaccharide synthase, floral development and adaptive evolution.</title>
        <authorList>
            <person name="Zhang G.Q."/>
            <person name="Xu Q."/>
            <person name="Bian C."/>
            <person name="Tsai W.C."/>
            <person name="Yeh C.M."/>
            <person name="Liu K.W."/>
            <person name="Yoshida K."/>
            <person name="Zhang L.S."/>
            <person name="Chang S.B."/>
            <person name="Chen F."/>
            <person name="Shi Y."/>
            <person name="Su Y.Y."/>
            <person name="Zhang Y.Q."/>
            <person name="Chen L.J."/>
            <person name="Yin Y."/>
            <person name="Lin M."/>
            <person name="Huang H."/>
            <person name="Deng H."/>
            <person name="Wang Z.W."/>
            <person name="Zhu S.L."/>
            <person name="Zhao X."/>
            <person name="Deng C."/>
            <person name="Niu S.C."/>
            <person name="Huang J."/>
            <person name="Wang M."/>
            <person name="Liu G.H."/>
            <person name="Yang H.J."/>
            <person name="Xiao X.J."/>
            <person name="Hsiao Y.Y."/>
            <person name="Wu W.L."/>
            <person name="Chen Y.Y."/>
            <person name="Mitsuda N."/>
            <person name="Ohme-Takagi M."/>
            <person name="Luo Y.B."/>
            <person name="Van de Peer Y."/>
            <person name="Liu Z.J."/>
        </authorList>
    </citation>
    <scope>NUCLEOTIDE SEQUENCE [LARGE SCALE GENOMIC DNA]</scope>
    <source>
        <tissue evidence="6">The whole plant</tissue>
    </source>
</reference>
<dbReference type="PANTHER" id="PTHR31744:SF208">
    <property type="entry name" value="(WILD MALAYSIAN BANANA) HYPOTHETICAL PROTEIN"/>
    <property type="match status" value="1"/>
</dbReference>
<accession>A0A2I0WKN6</accession>
<dbReference type="InterPro" id="IPR003441">
    <property type="entry name" value="NAC-dom"/>
</dbReference>
<dbReference type="PANTHER" id="PTHR31744">
    <property type="entry name" value="PROTEIN CUP-SHAPED COTYLEDON 2-RELATED"/>
    <property type="match status" value="1"/>
</dbReference>
<reference evidence="6 7" key="2">
    <citation type="journal article" date="2017" name="Nature">
        <title>The Apostasia genome and the evolution of orchids.</title>
        <authorList>
            <person name="Zhang G.Q."/>
            <person name="Liu K.W."/>
            <person name="Li Z."/>
            <person name="Lohaus R."/>
            <person name="Hsiao Y.Y."/>
            <person name="Niu S.C."/>
            <person name="Wang J.Y."/>
            <person name="Lin Y.C."/>
            <person name="Xu Q."/>
            <person name="Chen L.J."/>
            <person name="Yoshida K."/>
            <person name="Fujiwara S."/>
            <person name="Wang Z.W."/>
            <person name="Zhang Y.Q."/>
            <person name="Mitsuda N."/>
            <person name="Wang M."/>
            <person name="Liu G.H."/>
            <person name="Pecoraro L."/>
            <person name="Huang H.X."/>
            <person name="Xiao X.J."/>
            <person name="Lin M."/>
            <person name="Wu X.Y."/>
            <person name="Wu W.L."/>
            <person name="Chen Y.Y."/>
            <person name="Chang S.B."/>
            <person name="Sakamoto S."/>
            <person name="Ohme-Takagi M."/>
            <person name="Yagi M."/>
            <person name="Zeng S.J."/>
            <person name="Shen C.Y."/>
            <person name="Yeh C.M."/>
            <person name="Luo Y.B."/>
            <person name="Tsai W.C."/>
            <person name="Van de Peer Y."/>
            <person name="Liu Z.J."/>
        </authorList>
    </citation>
    <scope>NUCLEOTIDE SEQUENCE [LARGE SCALE GENOMIC DNA]</scope>
    <source>
        <tissue evidence="6">The whole plant</tissue>
    </source>
</reference>
<evidence type="ECO:0000256" key="1">
    <source>
        <dbReference type="ARBA" id="ARBA00023015"/>
    </source>
</evidence>
<name>A0A2I0WKN6_9ASPA</name>
<dbReference type="EMBL" id="KZ502549">
    <property type="protein sequence ID" value="PKU76219.1"/>
    <property type="molecule type" value="Genomic_DNA"/>
</dbReference>
<keyword evidence="3" id="KW-0804">Transcription</keyword>
<dbReference type="Proteomes" id="UP000233837">
    <property type="component" value="Unassembled WGS sequence"/>
</dbReference>
<dbReference type="PROSITE" id="PS51005">
    <property type="entry name" value="NAC"/>
    <property type="match status" value="1"/>
</dbReference>
<dbReference type="AlphaFoldDB" id="A0A2I0WKN6"/>
<organism evidence="6 7">
    <name type="scientific">Dendrobium catenatum</name>
    <dbReference type="NCBI Taxonomy" id="906689"/>
    <lineage>
        <taxon>Eukaryota</taxon>
        <taxon>Viridiplantae</taxon>
        <taxon>Streptophyta</taxon>
        <taxon>Embryophyta</taxon>
        <taxon>Tracheophyta</taxon>
        <taxon>Spermatophyta</taxon>
        <taxon>Magnoliopsida</taxon>
        <taxon>Liliopsida</taxon>
        <taxon>Asparagales</taxon>
        <taxon>Orchidaceae</taxon>
        <taxon>Epidendroideae</taxon>
        <taxon>Malaxideae</taxon>
        <taxon>Dendrobiinae</taxon>
        <taxon>Dendrobium</taxon>
    </lineage>
</organism>
<keyword evidence="1" id="KW-0805">Transcription regulation</keyword>
<evidence type="ECO:0000313" key="6">
    <source>
        <dbReference type="EMBL" id="PKU76219.1"/>
    </source>
</evidence>
<keyword evidence="7" id="KW-1185">Reference proteome</keyword>
<evidence type="ECO:0000256" key="2">
    <source>
        <dbReference type="ARBA" id="ARBA00023125"/>
    </source>
</evidence>
<dbReference type="GO" id="GO:0003677">
    <property type="term" value="F:DNA binding"/>
    <property type="evidence" value="ECO:0007669"/>
    <property type="project" value="UniProtKB-KW"/>
</dbReference>
<sequence>MEWFFFCPRNQKYPNVSRTNRATSSGYWKATGKDIKIIFESSIKGLRKTLFFNRGRAPGGERTDWAMHEYLLHNLSIFSYGVKLEDEIWPACSFNISPPQCYCKARH</sequence>
<dbReference type="GO" id="GO:0006355">
    <property type="term" value="P:regulation of DNA-templated transcription"/>
    <property type="evidence" value="ECO:0007669"/>
    <property type="project" value="InterPro"/>
</dbReference>
<protein>
    <submittedName>
        <fullName evidence="6">NAC domain-containing protein 100</fullName>
    </submittedName>
</protein>